<dbReference type="STRING" id="1314771.A0A197JKV8"/>
<organism evidence="11 12">
    <name type="scientific">Linnemannia elongata AG-77</name>
    <dbReference type="NCBI Taxonomy" id="1314771"/>
    <lineage>
        <taxon>Eukaryota</taxon>
        <taxon>Fungi</taxon>
        <taxon>Fungi incertae sedis</taxon>
        <taxon>Mucoromycota</taxon>
        <taxon>Mortierellomycotina</taxon>
        <taxon>Mortierellomycetes</taxon>
        <taxon>Mortierellales</taxon>
        <taxon>Mortierellaceae</taxon>
        <taxon>Linnemannia</taxon>
    </lineage>
</organism>
<dbReference type="PANTHER" id="PTHR43029">
    <property type="entry name" value="AMMONIUM TRANSPORTER MEP2"/>
    <property type="match status" value="1"/>
</dbReference>
<evidence type="ECO:0000256" key="6">
    <source>
        <dbReference type="ARBA" id="ARBA00023136"/>
    </source>
</evidence>
<evidence type="ECO:0000256" key="1">
    <source>
        <dbReference type="ARBA" id="ARBA00004141"/>
    </source>
</evidence>
<keyword evidence="6 8" id="KW-0472">Membrane</keyword>
<feature type="transmembrane region" description="Helical" evidence="8">
    <location>
        <begin position="102"/>
        <end position="124"/>
    </location>
</feature>
<comment type="similarity">
    <text evidence="2 8">Belongs to the ammonia transporter channel (TC 1.A.11.2) family.</text>
</comment>
<evidence type="ECO:0000256" key="2">
    <source>
        <dbReference type="ARBA" id="ARBA00005887"/>
    </source>
</evidence>
<feature type="compositionally biased region" description="Acidic residues" evidence="9">
    <location>
        <begin position="547"/>
        <end position="560"/>
    </location>
</feature>
<evidence type="ECO:0000256" key="7">
    <source>
        <dbReference type="ARBA" id="ARBA00023177"/>
    </source>
</evidence>
<feature type="transmembrane region" description="Helical" evidence="8">
    <location>
        <begin position="203"/>
        <end position="223"/>
    </location>
</feature>
<gene>
    <name evidence="11" type="ORF">K457DRAFT_116071</name>
</gene>
<dbReference type="Gene3D" id="1.10.3430.10">
    <property type="entry name" value="Ammonium transporter AmtB like domains"/>
    <property type="match status" value="1"/>
</dbReference>
<feature type="transmembrane region" description="Helical" evidence="8">
    <location>
        <begin position="263"/>
        <end position="280"/>
    </location>
</feature>
<feature type="transmembrane region" description="Helical" evidence="8">
    <location>
        <begin position="48"/>
        <end position="66"/>
    </location>
</feature>
<dbReference type="InterPro" id="IPR018047">
    <property type="entry name" value="Ammonium_transpt_CS"/>
</dbReference>
<dbReference type="AlphaFoldDB" id="A0A197JKV8"/>
<comment type="subcellular location">
    <subcellularLocation>
        <location evidence="8">Cell membrane</location>
        <topology evidence="8">Multi-pass membrane protein</topology>
    </subcellularLocation>
    <subcellularLocation>
        <location evidence="1">Membrane</location>
        <topology evidence="1">Multi-pass membrane protein</topology>
    </subcellularLocation>
</comment>
<evidence type="ECO:0000256" key="4">
    <source>
        <dbReference type="ARBA" id="ARBA00022692"/>
    </source>
</evidence>
<dbReference type="InterPro" id="IPR001905">
    <property type="entry name" value="Ammonium_transpt"/>
</dbReference>
<feature type="transmembrane region" description="Helical" evidence="8">
    <location>
        <begin position="175"/>
        <end position="191"/>
    </location>
</feature>
<keyword evidence="7 8" id="KW-0924">Ammonia transport</keyword>
<dbReference type="GO" id="GO:0005886">
    <property type="term" value="C:plasma membrane"/>
    <property type="evidence" value="ECO:0007669"/>
    <property type="project" value="UniProtKB-SubCell"/>
</dbReference>
<protein>
    <recommendedName>
        <fullName evidence="8">Ammonium transporter</fullName>
    </recommendedName>
</protein>
<dbReference type="PROSITE" id="PS01219">
    <property type="entry name" value="AMMONIUM_TRANSP"/>
    <property type="match status" value="1"/>
</dbReference>
<keyword evidence="5 8" id="KW-1133">Transmembrane helix</keyword>
<dbReference type="OrthoDB" id="534912at2759"/>
<sequence>MDPVTSHTDYKPGDIAWVLTSTALVFLMCPGLGLFYAGMARMKHSLSLMMLSVLAVALVSIQWYFWGFSLTFSTTGGPFIGNLDHFVGRGISWEPHPSAPNVPMSAFFLFQLMFAAITPALAYGATAERMRIMPSILFLFVWSTLVYDVITYWVWGPNGWLTVMGVMDYAGGTPVHISSGSAAVAYAMVLGKRKDYNHPSTVPHNVAFVFIGTALLWFGWFGFNGGSALAANARGIQTIINSHLSACVGGLVWVMLDYRHNKKLTLIGFCTGAVAGLATITPGSGFVSSSSSLVFGLVGAGVCNLCVSWKSKYHFDDALDVFAVHYVGGLIGLILTGIFAQQSIIGLSYPAGATDVPLGGWLDGNYRQVLVQLAAIGSVTAWSFVVTYGILVVMDKIPGLRLRLKDDEEELGTDMAQMGETAYGFMPLMMRNLDEESGLGSMNSKGGNENNSTLRLNNLLVANQLAINGGAGTPASSGASTLGKGGNTDIIRAGGSTTTLNLDLHVPRSDEDEDHPRRLPQMTEGPANRQNNRLSRVPSRHDKNEYAEDDTESDSGSEGR</sequence>
<evidence type="ECO:0000256" key="9">
    <source>
        <dbReference type="SAM" id="MobiDB-lite"/>
    </source>
</evidence>
<dbReference type="PANTHER" id="PTHR43029:SF10">
    <property type="entry name" value="AMMONIUM TRANSPORTER MEP2"/>
    <property type="match status" value="1"/>
</dbReference>
<accession>A0A197JKV8</accession>
<dbReference type="SUPFAM" id="SSF111352">
    <property type="entry name" value="Ammonium transporter"/>
    <property type="match status" value="1"/>
</dbReference>
<evidence type="ECO:0000313" key="11">
    <source>
        <dbReference type="EMBL" id="OAQ25857.1"/>
    </source>
</evidence>
<feature type="domain" description="Ammonium transporter AmtB-like" evidence="10">
    <location>
        <begin position="16"/>
        <end position="423"/>
    </location>
</feature>
<dbReference type="InterPro" id="IPR029020">
    <property type="entry name" value="Ammonium/urea_transptr"/>
</dbReference>
<dbReference type="Pfam" id="PF00909">
    <property type="entry name" value="Ammonium_transp"/>
    <property type="match status" value="1"/>
</dbReference>
<evidence type="ECO:0000259" key="10">
    <source>
        <dbReference type="Pfam" id="PF00909"/>
    </source>
</evidence>
<feature type="transmembrane region" description="Helical" evidence="8">
    <location>
        <begin position="286"/>
        <end position="307"/>
    </location>
</feature>
<dbReference type="InterPro" id="IPR024041">
    <property type="entry name" value="NH4_transpt_AmtB-like_dom"/>
</dbReference>
<name>A0A197JKV8_9FUNG</name>
<evidence type="ECO:0000256" key="3">
    <source>
        <dbReference type="ARBA" id="ARBA00022448"/>
    </source>
</evidence>
<dbReference type="GO" id="GO:0008519">
    <property type="term" value="F:ammonium channel activity"/>
    <property type="evidence" value="ECO:0007669"/>
    <property type="project" value="InterPro"/>
</dbReference>
<feature type="transmembrane region" description="Helical" evidence="8">
    <location>
        <begin position="136"/>
        <end position="155"/>
    </location>
</feature>
<reference evidence="11 12" key="1">
    <citation type="submission" date="2016-05" db="EMBL/GenBank/DDBJ databases">
        <title>Genome sequencing reveals origins of a unique bacterial endosymbiosis in the earliest lineages of terrestrial Fungi.</title>
        <authorList>
            <consortium name="DOE Joint Genome Institute"/>
            <person name="Uehling J."/>
            <person name="Gryganskyi A."/>
            <person name="Hameed K."/>
            <person name="Tschaplinski T."/>
            <person name="Misztal P."/>
            <person name="Wu S."/>
            <person name="Desiro A."/>
            <person name="Vande Pol N."/>
            <person name="Du Z.-Y."/>
            <person name="Zienkiewicz A."/>
            <person name="Zienkiewicz K."/>
            <person name="Morin E."/>
            <person name="Tisserant E."/>
            <person name="Splivallo R."/>
            <person name="Hainaut M."/>
            <person name="Henrissat B."/>
            <person name="Ohm R."/>
            <person name="Kuo A."/>
            <person name="Yan J."/>
            <person name="Lipzen A."/>
            <person name="Nolan M."/>
            <person name="Labutti K."/>
            <person name="Barry K."/>
            <person name="Goldstein A."/>
            <person name="Labbe J."/>
            <person name="Schadt C."/>
            <person name="Tuskan G."/>
            <person name="Grigoriev I."/>
            <person name="Martin F."/>
            <person name="Vilgalys R."/>
            <person name="Bonito G."/>
        </authorList>
    </citation>
    <scope>NUCLEOTIDE SEQUENCE [LARGE SCALE GENOMIC DNA]</scope>
    <source>
        <strain evidence="11 12">AG-77</strain>
    </source>
</reference>
<dbReference type="NCBIfam" id="TIGR00836">
    <property type="entry name" value="amt"/>
    <property type="match status" value="1"/>
</dbReference>
<keyword evidence="3 8" id="KW-0813">Transport</keyword>
<evidence type="ECO:0000256" key="8">
    <source>
        <dbReference type="RuleBase" id="RU362002"/>
    </source>
</evidence>
<dbReference type="EMBL" id="KV442073">
    <property type="protein sequence ID" value="OAQ25857.1"/>
    <property type="molecule type" value="Genomic_DNA"/>
</dbReference>
<feature type="compositionally biased region" description="Basic and acidic residues" evidence="9">
    <location>
        <begin position="505"/>
        <end position="517"/>
    </location>
</feature>
<feature type="transmembrane region" description="Helical" evidence="8">
    <location>
        <begin position="369"/>
        <end position="394"/>
    </location>
</feature>
<keyword evidence="12" id="KW-1185">Reference proteome</keyword>
<feature type="region of interest" description="Disordered" evidence="9">
    <location>
        <begin position="489"/>
        <end position="560"/>
    </location>
</feature>
<evidence type="ECO:0000313" key="12">
    <source>
        <dbReference type="Proteomes" id="UP000078512"/>
    </source>
</evidence>
<feature type="transmembrane region" description="Helical" evidence="8">
    <location>
        <begin position="15"/>
        <end position="36"/>
    </location>
</feature>
<feature type="transmembrane region" description="Helical" evidence="8">
    <location>
        <begin position="235"/>
        <end position="256"/>
    </location>
</feature>
<feature type="transmembrane region" description="Helical" evidence="8">
    <location>
        <begin position="319"/>
        <end position="340"/>
    </location>
</feature>
<proteinExistence type="inferred from homology"/>
<evidence type="ECO:0000256" key="5">
    <source>
        <dbReference type="ARBA" id="ARBA00022989"/>
    </source>
</evidence>
<keyword evidence="4 8" id="KW-0812">Transmembrane</keyword>
<dbReference type="Proteomes" id="UP000078512">
    <property type="component" value="Unassembled WGS sequence"/>
</dbReference>
<dbReference type="FunFam" id="1.10.3430.10:FF:000011">
    <property type="entry name" value="Ammonium transporter"/>
    <property type="match status" value="1"/>
</dbReference>